<dbReference type="InterPro" id="IPR035892">
    <property type="entry name" value="C2_domain_sf"/>
</dbReference>
<name>A0A5D2L3D9_GOSTO</name>
<dbReference type="PANTHER" id="PTHR10774:SF188">
    <property type="entry name" value="SYNAPTOTAGMIN-2"/>
    <property type="match status" value="1"/>
</dbReference>
<dbReference type="PROSITE" id="PS50004">
    <property type="entry name" value="C2"/>
    <property type="match status" value="1"/>
</dbReference>
<dbReference type="Gene3D" id="2.60.40.150">
    <property type="entry name" value="C2 domain"/>
    <property type="match status" value="1"/>
</dbReference>
<dbReference type="GO" id="GO:0005783">
    <property type="term" value="C:endoplasmic reticulum"/>
    <property type="evidence" value="ECO:0007669"/>
    <property type="project" value="TreeGrafter"/>
</dbReference>
<evidence type="ECO:0000259" key="1">
    <source>
        <dbReference type="PROSITE" id="PS50004"/>
    </source>
</evidence>
<feature type="domain" description="C2" evidence="1">
    <location>
        <begin position="1"/>
        <end position="91"/>
    </location>
</feature>
<dbReference type="EMBL" id="CM017627">
    <property type="protein sequence ID" value="TYH73589.1"/>
    <property type="molecule type" value="Genomic_DNA"/>
</dbReference>
<dbReference type="GO" id="GO:0008289">
    <property type="term" value="F:lipid binding"/>
    <property type="evidence" value="ECO:0007669"/>
    <property type="project" value="InterPro"/>
</dbReference>
<organism evidence="2 3">
    <name type="scientific">Gossypium tomentosum</name>
    <name type="common">Hawaiian cotton</name>
    <name type="synonym">Gossypium sandvicense</name>
    <dbReference type="NCBI Taxonomy" id="34277"/>
    <lineage>
        <taxon>Eukaryota</taxon>
        <taxon>Viridiplantae</taxon>
        <taxon>Streptophyta</taxon>
        <taxon>Embryophyta</taxon>
        <taxon>Tracheophyta</taxon>
        <taxon>Spermatophyta</taxon>
        <taxon>Magnoliopsida</taxon>
        <taxon>eudicotyledons</taxon>
        <taxon>Gunneridae</taxon>
        <taxon>Pentapetalae</taxon>
        <taxon>rosids</taxon>
        <taxon>malvids</taxon>
        <taxon>Malvales</taxon>
        <taxon>Malvaceae</taxon>
        <taxon>Malvoideae</taxon>
        <taxon>Gossypium</taxon>
    </lineage>
</organism>
<dbReference type="PANTHER" id="PTHR10774">
    <property type="entry name" value="EXTENDED SYNAPTOTAGMIN-RELATED"/>
    <property type="match status" value="1"/>
</dbReference>
<proteinExistence type="predicted"/>
<evidence type="ECO:0000313" key="3">
    <source>
        <dbReference type="Proteomes" id="UP000322667"/>
    </source>
</evidence>
<dbReference type="Pfam" id="PF00168">
    <property type="entry name" value="C2"/>
    <property type="match status" value="1"/>
</dbReference>
<dbReference type="AlphaFoldDB" id="A0A5D2L3D9"/>
<reference evidence="2 3" key="1">
    <citation type="submission" date="2019-07" db="EMBL/GenBank/DDBJ databases">
        <title>WGS assembly of Gossypium tomentosum.</title>
        <authorList>
            <person name="Chen Z.J."/>
            <person name="Sreedasyam A."/>
            <person name="Ando A."/>
            <person name="Song Q."/>
            <person name="De L."/>
            <person name="Hulse-Kemp A."/>
            <person name="Ding M."/>
            <person name="Ye W."/>
            <person name="Kirkbride R."/>
            <person name="Jenkins J."/>
            <person name="Plott C."/>
            <person name="Lovell J."/>
            <person name="Lin Y.-M."/>
            <person name="Vaughn R."/>
            <person name="Liu B."/>
            <person name="Li W."/>
            <person name="Simpson S."/>
            <person name="Scheffler B."/>
            <person name="Saski C."/>
            <person name="Grover C."/>
            <person name="Hu G."/>
            <person name="Conover J."/>
            <person name="Carlson J."/>
            <person name="Shu S."/>
            <person name="Boston L."/>
            <person name="Williams M."/>
            <person name="Peterson D."/>
            <person name="Mcgee K."/>
            <person name="Jones D."/>
            <person name="Wendel J."/>
            <person name="Stelly D."/>
            <person name="Grimwood J."/>
            <person name="Schmutz J."/>
        </authorList>
    </citation>
    <scope>NUCLEOTIDE SEQUENCE [LARGE SCALE GENOMIC DNA]</scope>
    <source>
        <strain evidence="2">7179.01</strain>
    </source>
</reference>
<keyword evidence="3" id="KW-1185">Reference proteome</keyword>
<dbReference type="Proteomes" id="UP000322667">
    <property type="component" value="Chromosome D05"/>
</dbReference>
<protein>
    <recommendedName>
        <fullName evidence="1">C2 domain-containing protein</fullName>
    </recommendedName>
</protein>
<accession>A0A5D2L3D9</accession>
<sequence>MKISTKATNRSKNAEVGARAARTVWLEKSRDPRWKEEFQFMVDEPPTNDKIHIEAFSTSSRIGLLHPKESLGYVTISLADVVNNRRINERYHPIDSKNGRIQIEMQWRTS</sequence>
<dbReference type="InterPro" id="IPR045050">
    <property type="entry name" value="Synaptotagmin_plant"/>
</dbReference>
<evidence type="ECO:0000313" key="2">
    <source>
        <dbReference type="EMBL" id="TYH73589.1"/>
    </source>
</evidence>
<dbReference type="SUPFAM" id="SSF49562">
    <property type="entry name" value="C2 domain (Calcium/lipid-binding domain, CaLB)"/>
    <property type="match status" value="1"/>
</dbReference>
<gene>
    <name evidence="2" type="ORF">ES332_D05G339800v1</name>
</gene>
<dbReference type="InterPro" id="IPR000008">
    <property type="entry name" value="C2_dom"/>
</dbReference>